<dbReference type="InterPro" id="IPR001497">
    <property type="entry name" value="MethylDNA_cys_MeTrfase_AS"/>
</dbReference>
<dbReference type="RefSeq" id="WP_014296587.1">
    <property type="nucleotide sequence ID" value="NC_016751.1"/>
</dbReference>
<dbReference type="STRING" id="443254.Marpi_1103"/>
<dbReference type="PANTHER" id="PTHR46460">
    <property type="entry name" value="METHYLATED-DNA--PROTEIN-CYSTEINE METHYLTRANSFERASE"/>
    <property type="match status" value="1"/>
</dbReference>
<dbReference type="EC" id="2.1.1.63" evidence="4"/>
<dbReference type="NCBIfam" id="TIGR00589">
    <property type="entry name" value="ogt"/>
    <property type="match status" value="1"/>
</dbReference>
<dbReference type="FunFam" id="1.10.10.10:FF:000214">
    <property type="entry name" value="Methylated-DNA--protein-cysteine methyltransferase"/>
    <property type="match status" value="1"/>
</dbReference>
<evidence type="ECO:0000256" key="8">
    <source>
        <dbReference type="ARBA" id="ARBA00022763"/>
    </source>
</evidence>
<dbReference type="GO" id="GO:0032259">
    <property type="term" value="P:methylation"/>
    <property type="evidence" value="ECO:0007669"/>
    <property type="project" value="UniProtKB-KW"/>
</dbReference>
<evidence type="ECO:0000256" key="5">
    <source>
        <dbReference type="ARBA" id="ARBA00015377"/>
    </source>
</evidence>
<evidence type="ECO:0000313" key="12">
    <source>
        <dbReference type="EMBL" id="AEX85515.1"/>
    </source>
</evidence>
<dbReference type="SUPFAM" id="SSF46767">
    <property type="entry name" value="Methylated DNA-protein cysteine methyltransferase, C-terminal domain"/>
    <property type="match status" value="1"/>
</dbReference>
<evidence type="ECO:0000256" key="3">
    <source>
        <dbReference type="ARBA" id="ARBA00008711"/>
    </source>
</evidence>
<evidence type="ECO:0000313" key="13">
    <source>
        <dbReference type="Proteomes" id="UP000007161"/>
    </source>
</evidence>
<dbReference type="HOGENOM" id="CLU_000445_52_2_0"/>
<dbReference type="CDD" id="cd06445">
    <property type="entry name" value="ATase"/>
    <property type="match status" value="1"/>
</dbReference>
<name>H2J824_MARPK</name>
<keyword evidence="7 12" id="KW-0808">Transferase</keyword>
<evidence type="ECO:0000256" key="2">
    <source>
        <dbReference type="ARBA" id="ARBA00003317"/>
    </source>
</evidence>
<dbReference type="PANTHER" id="PTHR46460:SF1">
    <property type="entry name" value="METHYLATED-DNA--PROTEIN-CYSTEINE METHYLTRANSFERASE"/>
    <property type="match status" value="1"/>
</dbReference>
<comment type="function">
    <text evidence="2">Involved in the cellular defense against the biological effects of O6-methylguanine (O6-MeG) and O4-methylthymine (O4-MeT) in DNA. Repairs the methylated nucleobase in DNA by stoichiometrically transferring the methyl group to a cysteine residue in the enzyme. This is a suicide reaction: the enzyme is irreversibly inactivated.</text>
</comment>
<evidence type="ECO:0000256" key="9">
    <source>
        <dbReference type="ARBA" id="ARBA00023204"/>
    </source>
</evidence>
<dbReference type="PROSITE" id="PS00374">
    <property type="entry name" value="MGMT"/>
    <property type="match status" value="1"/>
</dbReference>
<dbReference type="eggNOG" id="COG0350">
    <property type="taxonomic scope" value="Bacteria"/>
</dbReference>
<dbReference type="InterPro" id="IPR036217">
    <property type="entry name" value="MethylDNA_cys_MeTrfase_DNAb"/>
</dbReference>
<protein>
    <recommendedName>
        <fullName evidence="5">Methylated-DNA--protein-cysteine methyltransferase</fullName>
        <ecNumber evidence="4">2.1.1.63</ecNumber>
    </recommendedName>
</protein>
<dbReference type="InterPro" id="IPR036388">
    <property type="entry name" value="WH-like_DNA-bd_sf"/>
</dbReference>
<evidence type="ECO:0000256" key="1">
    <source>
        <dbReference type="ARBA" id="ARBA00001286"/>
    </source>
</evidence>
<proteinExistence type="inferred from homology"/>
<reference evidence="12 13" key="1">
    <citation type="journal article" date="2012" name="J. Bacteriol.">
        <title>Complete Genome Sequence of the Thermophilic, Piezophilic, Heterotrophic Bacterium Marinitoga piezophila KA3.</title>
        <authorList>
            <person name="Lucas S."/>
            <person name="Han J."/>
            <person name="Lapidus A."/>
            <person name="Cheng J.F."/>
            <person name="Goodwin L.A."/>
            <person name="Pitluck S."/>
            <person name="Peters L."/>
            <person name="Mikhailova N."/>
            <person name="Teshima H."/>
            <person name="Detter J.C."/>
            <person name="Han C."/>
            <person name="Tapia R."/>
            <person name="Land M."/>
            <person name="Hauser L."/>
            <person name="Kyrpides N.C."/>
            <person name="Ivanova N."/>
            <person name="Pagani I."/>
            <person name="Vannier P."/>
            <person name="Oger P."/>
            <person name="Bartlett D.H."/>
            <person name="Noll K.M."/>
            <person name="Woyke T."/>
            <person name="Jebbar M."/>
        </authorList>
    </citation>
    <scope>NUCLEOTIDE SEQUENCE [LARGE SCALE GENOMIC DNA]</scope>
    <source>
        <strain evidence="13">DSM 14283 / JCM 11233 / KA3</strain>
    </source>
</reference>
<dbReference type="AlphaFoldDB" id="H2J824"/>
<keyword evidence="6 12" id="KW-0489">Methyltransferase</keyword>
<dbReference type="KEGG" id="mpz:Marpi_1103"/>
<accession>H2J824</accession>
<organism evidence="12 13">
    <name type="scientific">Marinitoga piezophila (strain DSM 14283 / JCM 11233 / KA3)</name>
    <dbReference type="NCBI Taxonomy" id="443254"/>
    <lineage>
        <taxon>Bacteria</taxon>
        <taxon>Thermotogati</taxon>
        <taxon>Thermotogota</taxon>
        <taxon>Thermotogae</taxon>
        <taxon>Petrotogales</taxon>
        <taxon>Petrotogaceae</taxon>
        <taxon>Marinitoga</taxon>
    </lineage>
</organism>
<reference evidence="13" key="2">
    <citation type="submission" date="2012-01" db="EMBL/GenBank/DDBJ databases">
        <title>Complete sequence of chromosome of Marinitoga piezophila KA3.</title>
        <authorList>
            <person name="Lucas S."/>
            <person name="Han J."/>
            <person name="Lapidus A."/>
            <person name="Cheng J.-F."/>
            <person name="Goodwin L."/>
            <person name="Pitluck S."/>
            <person name="Peters L."/>
            <person name="Mikhailova N."/>
            <person name="Teshima H."/>
            <person name="Detter J.C."/>
            <person name="Han C."/>
            <person name="Tapia R."/>
            <person name="Land M."/>
            <person name="Hauser L."/>
            <person name="Kyrpides N."/>
            <person name="Ivanova N."/>
            <person name="Pagani I."/>
            <person name="Jebbar M."/>
            <person name="Vannier P."/>
            <person name="Oger P."/>
            <person name="Cario A."/>
            <person name="Bartlett D."/>
            <person name="Noll K.M."/>
            <person name="Woyke T."/>
        </authorList>
    </citation>
    <scope>NUCLEOTIDE SEQUENCE [LARGE SCALE GENOMIC DNA]</scope>
    <source>
        <strain evidence="13">DSM 14283 / JCM 11233 / KA3</strain>
    </source>
</reference>
<keyword evidence="13" id="KW-1185">Reference proteome</keyword>
<comment type="catalytic activity">
    <reaction evidence="1">
        <text>a 4-O-methyl-thymidine in DNA + L-cysteinyl-[protein] = a thymidine in DNA + S-methyl-L-cysteinyl-[protein]</text>
        <dbReference type="Rhea" id="RHEA:53428"/>
        <dbReference type="Rhea" id="RHEA-COMP:10131"/>
        <dbReference type="Rhea" id="RHEA-COMP:10132"/>
        <dbReference type="Rhea" id="RHEA-COMP:13555"/>
        <dbReference type="Rhea" id="RHEA-COMP:13556"/>
        <dbReference type="ChEBI" id="CHEBI:29950"/>
        <dbReference type="ChEBI" id="CHEBI:82612"/>
        <dbReference type="ChEBI" id="CHEBI:137386"/>
        <dbReference type="ChEBI" id="CHEBI:137387"/>
        <dbReference type="EC" id="2.1.1.63"/>
    </reaction>
</comment>
<evidence type="ECO:0000256" key="10">
    <source>
        <dbReference type="ARBA" id="ARBA00049348"/>
    </source>
</evidence>
<dbReference type="GO" id="GO:0003908">
    <property type="term" value="F:methylated-DNA-[protein]-cysteine S-methyltransferase activity"/>
    <property type="evidence" value="ECO:0007669"/>
    <property type="project" value="UniProtKB-EC"/>
</dbReference>
<comment type="catalytic activity">
    <reaction evidence="10">
        <text>a 6-O-methyl-2'-deoxyguanosine in DNA + L-cysteinyl-[protein] = S-methyl-L-cysteinyl-[protein] + a 2'-deoxyguanosine in DNA</text>
        <dbReference type="Rhea" id="RHEA:24000"/>
        <dbReference type="Rhea" id="RHEA-COMP:10131"/>
        <dbReference type="Rhea" id="RHEA-COMP:10132"/>
        <dbReference type="Rhea" id="RHEA-COMP:11367"/>
        <dbReference type="Rhea" id="RHEA-COMP:11368"/>
        <dbReference type="ChEBI" id="CHEBI:29950"/>
        <dbReference type="ChEBI" id="CHEBI:82612"/>
        <dbReference type="ChEBI" id="CHEBI:85445"/>
        <dbReference type="ChEBI" id="CHEBI:85448"/>
        <dbReference type="EC" id="2.1.1.63"/>
    </reaction>
</comment>
<evidence type="ECO:0000256" key="7">
    <source>
        <dbReference type="ARBA" id="ARBA00022679"/>
    </source>
</evidence>
<keyword evidence="9" id="KW-0234">DNA repair</keyword>
<dbReference type="Pfam" id="PF01035">
    <property type="entry name" value="DNA_binding_1"/>
    <property type="match status" value="1"/>
</dbReference>
<dbReference type="Gene3D" id="1.10.10.10">
    <property type="entry name" value="Winged helix-like DNA-binding domain superfamily/Winged helix DNA-binding domain"/>
    <property type="match status" value="1"/>
</dbReference>
<dbReference type="EMBL" id="CP003257">
    <property type="protein sequence ID" value="AEX85515.1"/>
    <property type="molecule type" value="Genomic_DNA"/>
</dbReference>
<feature type="domain" description="Methylated-DNA-[protein]-cysteine S-methyltransferase DNA binding" evidence="11">
    <location>
        <begin position="70"/>
        <end position="149"/>
    </location>
</feature>
<dbReference type="InterPro" id="IPR014048">
    <property type="entry name" value="MethylDNA_cys_MeTrfase_DNA-bd"/>
</dbReference>
<dbReference type="Proteomes" id="UP000007161">
    <property type="component" value="Chromosome"/>
</dbReference>
<comment type="similarity">
    <text evidence="3">Belongs to the MGMT family.</text>
</comment>
<evidence type="ECO:0000259" key="11">
    <source>
        <dbReference type="Pfam" id="PF01035"/>
    </source>
</evidence>
<sequence>MEIFVITTEAGSIKGFVKNNKIIEIKFYNDYLEEYYDNHTALFYKTIKKYFKGYDVLDELPYEKYFKTVFEERVMKTLKNKVLFGHVVSYGELAVMAGYPRAARAVGTVMAHNNLPLIFPCHRVIKSDGRIGNFGPGQHWKEFLLKIEKYIV</sequence>
<dbReference type="GO" id="GO:0006281">
    <property type="term" value="P:DNA repair"/>
    <property type="evidence" value="ECO:0007669"/>
    <property type="project" value="UniProtKB-KW"/>
</dbReference>
<keyword evidence="8" id="KW-0227">DNA damage</keyword>
<evidence type="ECO:0000256" key="6">
    <source>
        <dbReference type="ARBA" id="ARBA00022603"/>
    </source>
</evidence>
<dbReference type="OrthoDB" id="9802228at2"/>
<gene>
    <name evidence="12" type="ordered locus">Marpi_1103</name>
</gene>
<evidence type="ECO:0000256" key="4">
    <source>
        <dbReference type="ARBA" id="ARBA00011918"/>
    </source>
</evidence>